<feature type="domain" description="RNase H type-1" evidence="1">
    <location>
        <begin position="44"/>
        <end position="116"/>
    </location>
</feature>
<dbReference type="InterPro" id="IPR036397">
    <property type="entry name" value="RNaseH_sf"/>
</dbReference>
<dbReference type="PANTHER" id="PTHR47074:SF53">
    <property type="entry name" value="REVERSE TRANSCRIPTASE-LIKE PROTEIN"/>
    <property type="match status" value="1"/>
</dbReference>
<dbReference type="GO" id="GO:0004523">
    <property type="term" value="F:RNA-DNA hybrid ribonuclease activity"/>
    <property type="evidence" value="ECO:0007669"/>
    <property type="project" value="InterPro"/>
</dbReference>
<dbReference type="EMBL" id="KB870811">
    <property type="protein sequence ID" value="EOA15734.1"/>
    <property type="molecule type" value="Genomic_DNA"/>
</dbReference>
<keyword evidence="3" id="KW-1185">Reference proteome</keyword>
<accession>R0GG49</accession>
<dbReference type="GO" id="GO:0003676">
    <property type="term" value="F:nucleic acid binding"/>
    <property type="evidence" value="ECO:0007669"/>
    <property type="project" value="InterPro"/>
</dbReference>
<dbReference type="Gene3D" id="3.30.420.10">
    <property type="entry name" value="Ribonuclease H-like superfamily/Ribonuclease H"/>
    <property type="match status" value="1"/>
</dbReference>
<reference evidence="3" key="1">
    <citation type="journal article" date="2013" name="Nat. Genet.">
        <title>The Capsella rubella genome and the genomic consequences of rapid mating system evolution.</title>
        <authorList>
            <person name="Slotte T."/>
            <person name="Hazzouri K.M."/>
            <person name="Agren J.A."/>
            <person name="Koenig D."/>
            <person name="Maumus F."/>
            <person name="Guo Y.L."/>
            <person name="Steige K."/>
            <person name="Platts A.E."/>
            <person name="Escobar J.S."/>
            <person name="Newman L.K."/>
            <person name="Wang W."/>
            <person name="Mandakova T."/>
            <person name="Vello E."/>
            <person name="Smith L.M."/>
            <person name="Henz S.R."/>
            <person name="Steffen J."/>
            <person name="Takuno S."/>
            <person name="Brandvain Y."/>
            <person name="Coop G."/>
            <person name="Andolfatto P."/>
            <person name="Hu T.T."/>
            <person name="Blanchette M."/>
            <person name="Clark R.M."/>
            <person name="Quesneville H."/>
            <person name="Nordborg M."/>
            <person name="Gaut B.S."/>
            <person name="Lysak M.A."/>
            <person name="Jenkins J."/>
            <person name="Grimwood J."/>
            <person name="Chapman J."/>
            <person name="Prochnik S."/>
            <person name="Shu S."/>
            <person name="Rokhsar D."/>
            <person name="Schmutz J."/>
            <person name="Weigel D."/>
            <person name="Wright S.I."/>
        </authorList>
    </citation>
    <scope>NUCLEOTIDE SEQUENCE [LARGE SCALE GENOMIC DNA]</scope>
    <source>
        <strain evidence="3">cv. Monte Gargano</strain>
    </source>
</reference>
<evidence type="ECO:0000313" key="2">
    <source>
        <dbReference type="EMBL" id="EOA15734.1"/>
    </source>
</evidence>
<dbReference type="PANTHER" id="PTHR47074">
    <property type="entry name" value="BNAC02G40300D PROTEIN"/>
    <property type="match status" value="1"/>
</dbReference>
<proteinExistence type="predicted"/>
<dbReference type="InterPro" id="IPR052929">
    <property type="entry name" value="RNase_H-like_EbsB-rel"/>
</dbReference>
<dbReference type="AlphaFoldDB" id="R0GG49"/>
<gene>
    <name evidence="2" type="ORF">CARUB_v10006704mg</name>
</gene>
<dbReference type="Proteomes" id="UP000029121">
    <property type="component" value="Unassembled WGS sequence"/>
</dbReference>
<sequence length="137" mass="15581">MEEWICQQSLQDVKTRRCISFSPLRARRWSRPAENVLKCNLHSSWRTASAFGCGAWVLRNSNGDALFHGRDAFLPTVNRIVAELQCIVWGLQSLKDLGVLSCEVWSDCNAAILAIEKPLEWPKYQSLLAKVDINLIH</sequence>
<dbReference type="eggNOG" id="KOG1075">
    <property type="taxonomic scope" value="Eukaryota"/>
</dbReference>
<organism evidence="2 3">
    <name type="scientific">Capsella rubella</name>
    <dbReference type="NCBI Taxonomy" id="81985"/>
    <lineage>
        <taxon>Eukaryota</taxon>
        <taxon>Viridiplantae</taxon>
        <taxon>Streptophyta</taxon>
        <taxon>Embryophyta</taxon>
        <taxon>Tracheophyta</taxon>
        <taxon>Spermatophyta</taxon>
        <taxon>Magnoliopsida</taxon>
        <taxon>eudicotyledons</taxon>
        <taxon>Gunneridae</taxon>
        <taxon>Pentapetalae</taxon>
        <taxon>rosids</taxon>
        <taxon>malvids</taxon>
        <taxon>Brassicales</taxon>
        <taxon>Brassicaceae</taxon>
        <taxon>Camelineae</taxon>
        <taxon>Capsella</taxon>
    </lineage>
</organism>
<protein>
    <recommendedName>
        <fullName evidence="1">RNase H type-1 domain-containing protein</fullName>
    </recommendedName>
</protein>
<name>R0GG49_9BRAS</name>
<evidence type="ECO:0000259" key="1">
    <source>
        <dbReference type="Pfam" id="PF13456"/>
    </source>
</evidence>
<evidence type="ECO:0000313" key="3">
    <source>
        <dbReference type="Proteomes" id="UP000029121"/>
    </source>
</evidence>
<dbReference type="InterPro" id="IPR002156">
    <property type="entry name" value="RNaseH_domain"/>
</dbReference>
<dbReference type="Pfam" id="PF13456">
    <property type="entry name" value="RVT_3"/>
    <property type="match status" value="1"/>
</dbReference>